<name>A0A2W2BRZ5_9ACTN</name>
<dbReference type="InterPro" id="IPR038720">
    <property type="entry name" value="YprB_RNase_H-like_dom"/>
</dbReference>
<dbReference type="InterPro" id="IPR036397">
    <property type="entry name" value="RNaseH_sf"/>
</dbReference>
<dbReference type="EMBL" id="POTW01000027">
    <property type="protein sequence ID" value="PZF83224.1"/>
    <property type="molecule type" value="Genomic_DNA"/>
</dbReference>
<dbReference type="GO" id="GO:0003676">
    <property type="term" value="F:nucleic acid binding"/>
    <property type="evidence" value="ECO:0007669"/>
    <property type="project" value="InterPro"/>
</dbReference>
<feature type="domain" description="YprB ribonuclease H-like" evidence="1">
    <location>
        <begin position="29"/>
        <end position="173"/>
    </location>
</feature>
<dbReference type="SUPFAM" id="SSF53098">
    <property type="entry name" value="Ribonuclease H-like"/>
    <property type="match status" value="1"/>
</dbReference>
<evidence type="ECO:0000259" key="1">
    <source>
        <dbReference type="Pfam" id="PF13482"/>
    </source>
</evidence>
<dbReference type="Pfam" id="PF13482">
    <property type="entry name" value="RNase_H_2"/>
    <property type="match status" value="1"/>
</dbReference>
<sequence length="239" mass="27038">MWDLETSPHATYTWGLFQQNVGLNQIEKPGEVICFAAQWADSKKVEFHSVHHDGKEAMLQAAWDLINEADALVSWNGKAFDSKTMNKEFLLAGMSPPAPIKEIDLMLAARKQFRLASNKLEFVSRALGLPGKVQHEGFQLWLDCMAGDEKAWARMKRYCIQDVKLLKPIYEKLLPWLPAHPNVNLYDGTEGCPKCGSDHVQKRGLKATNVSLFQQYQCQECKSWFQGGKRIAGVELRSA</sequence>
<keyword evidence="3" id="KW-1185">Reference proteome</keyword>
<dbReference type="Gene3D" id="3.30.420.10">
    <property type="entry name" value="Ribonuclease H-like superfamily/Ribonuclease H"/>
    <property type="match status" value="1"/>
</dbReference>
<comment type="caution">
    <text evidence="2">The sequence shown here is derived from an EMBL/GenBank/DDBJ whole genome shotgun (WGS) entry which is preliminary data.</text>
</comment>
<evidence type="ECO:0000313" key="3">
    <source>
        <dbReference type="Proteomes" id="UP000248764"/>
    </source>
</evidence>
<protein>
    <recommendedName>
        <fullName evidence="1">YprB ribonuclease H-like domain-containing protein</fullName>
    </recommendedName>
</protein>
<dbReference type="AlphaFoldDB" id="A0A2W2BRZ5"/>
<proteinExistence type="predicted"/>
<organism evidence="2 3">
    <name type="scientific">Jiangella anatolica</name>
    <dbReference type="NCBI Taxonomy" id="2670374"/>
    <lineage>
        <taxon>Bacteria</taxon>
        <taxon>Bacillati</taxon>
        <taxon>Actinomycetota</taxon>
        <taxon>Actinomycetes</taxon>
        <taxon>Jiangellales</taxon>
        <taxon>Jiangellaceae</taxon>
        <taxon>Jiangella</taxon>
    </lineage>
</organism>
<accession>A0A2W2BRZ5</accession>
<gene>
    <name evidence="2" type="ORF">C1I92_13180</name>
</gene>
<evidence type="ECO:0000313" key="2">
    <source>
        <dbReference type="EMBL" id="PZF83224.1"/>
    </source>
</evidence>
<dbReference type="InterPro" id="IPR012337">
    <property type="entry name" value="RNaseH-like_sf"/>
</dbReference>
<dbReference type="Proteomes" id="UP000248764">
    <property type="component" value="Unassembled WGS sequence"/>
</dbReference>
<reference evidence="2 3" key="1">
    <citation type="submission" date="2018-01" db="EMBL/GenBank/DDBJ databases">
        <title>Draft genome sequence of Jiangella sp. GTF31.</title>
        <authorList>
            <person name="Sahin N."/>
            <person name="Ay H."/>
            <person name="Saygin H."/>
        </authorList>
    </citation>
    <scope>NUCLEOTIDE SEQUENCE [LARGE SCALE GENOMIC DNA]</scope>
    <source>
        <strain evidence="2 3">GTF31</strain>
    </source>
</reference>